<evidence type="ECO:0000256" key="2">
    <source>
        <dbReference type="ARBA" id="ARBA00005417"/>
    </source>
</evidence>
<dbReference type="Pfam" id="PF00005">
    <property type="entry name" value="ABC_tran"/>
    <property type="match status" value="1"/>
</dbReference>
<feature type="domain" description="ABC transporter" evidence="6">
    <location>
        <begin position="20"/>
        <end position="261"/>
    </location>
</feature>
<dbReference type="SMART" id="SM00382">
    <property type="entry name" value="AAA"/>
    <property type="match status" value="1"/>
</dbReference>
<keyword evidence="8" id="KW-1185">Reference proteome</keyword>
<keyword evidence="3" id="KW-0813">Transport</keyword>
<proteinExistence type="inferred from homology"/>
<dbReference type="EMBL" id="JAUYVI010000007">
    <property type="protein sequence ID" value="MDQ7250355.1"/>
    <property type="molecule type" value="Genomic_DNA"/>
</dbReference>
<dbReference type="NCBIfam" id="TIGR01727">
    <property type="entry name" value="oligo_HPY"/>
    <property type="match status" value="1"/>
</dbReference>
<dbReference type="CDD" id="cd03257">
    <property type="entry name" value="ABC_NikE_OppD_transporters"/>
    <property type="match status" value="1"/>
</dbReference>
<dbReference type="Proteomes" id="UP001230156">
    <property type="component" value="Unassembled WGS sequence"/>
</dbReference>
<dbReference type="InterPro" id="IPR017871">
    <property type="entry name" value="ABC_transporter-like_CS"/>
</dbReference>
<evidence type="ECO:0000256" key="3">
    <source>
        <dbReference type="ARBA" id="ARBA00022448"/>
    </source>
</evidence>
<protein>
    <submittedName>
        <fullName evidence="7">ABC transporter ATP-binding protein</fullName>
    </submittedName>
</protein>
<comment type="caution">
    <text evidence="7">The sequence shown here is derived from an EMBL/GenBank/DDBJ whole genome shotgun (WGS) entry which is preliminary data.</text>
</comment>
<dbReference type="InterPro" id="IPR003593">
    <property type="entry name" value="AAA+_ATPase"/>
</dbReference>
<evidence type="ECO:0000256" key="1">
    <source>
        <dbReference type="ARBA" id="ARBA00004417"/>
    </source>
</evidence>
<dbReference type="InterPro" id="IPR027417">
    <property type="entry name" value="P-loop_NTPase"/>
</dbReference>
<dbReference type="Pfam" id="PF08352">
    <property type="entry name" value="oligo_HPY"/>
    <property type="match status" value="1"/>
</dbReference>
<evidence type="ECO:0000256" key="5">
    <source>
        <dbReference type="ARBA" id="ARBA00022840"/>
    </source>
</evidence>
<dbReference type="PROSITE" id="PS00211">
    <property type="entry name" value="ABC_TRANSPORTER_1"/>
    <property type="match status" value="1"/>
</dbReference>
<name>A0ABU0YRK2_9PROT</name>
<dbReference type="Gene3D" id="3.40.50.300">
    <property type="entry name" value="P-loop containing nucleotide triphosphate hydrolases"/>
    <property type="match status" value="1"/>
</dbReference>
<comment type="subcellular location">
    <subcellularLocation>
        <location evidence="1">Cell inner membrane</location>
        <topology evidence="1">Peripheral membrane protein</topology>
    </subcellularLocation>
</comment>
<reference evidence="8" key="1">
    <citation type="submission" date="2023-08" db="EMBL/GenBank/DDBJ databases">
        <title>Rhodospirillaceae gen. nov., a novel taxon isolated from the Yangtze River Yuezi River estuary sludge.</title>
        <authorList>
            <person name="Ruan L."/>
        </authorList>
    </citation>
    <scope>NUCLEOTIDE SEQUENCE [LARGE SCALE GENOMIC DNA]</scope>
    <source>
        <strain evidence="8">R-7</strain>
    </source>
</reference>
<dbReference type="RefSeq" id="WP_379959524.1">
    <property type="nucleotide sequence ID" value="NZ_JAUYVI010000007.1"/>
</dbReference>
<evidence type="ECO:0000259" key="6">
    <source>
        <dbReference type="PROSITE" id="PS50893"/>
    </source>
</evidence>
<dbReference type="PROSITE" id="PS50893">
    <property type="entry name" value="ABC_TRANSPORTER_2"/>
    <property type="match status" value="1"/>
</dbReference>
<dbReference type="PANTHER" id="PTHR43776:SF7">
    <property type="entry name" value="D,D-DIPEPTIDE TRANSPORT ATP-BINDING PROTEIN DDPF-RELATED"/>
    <property type="match status" value="1"/>
</dbReference>
<keyword evidence="4" id="KW-0547">Nucleotide-binding</keyword>
<dbReference type="PANTHER" id="PTHR43776">
    <property type="entry name" value="TRANSPORT ATP-BINDING PROTEIN"/>
    <property type="match status" value="1"/>
</dbReference>
<evidence type="ECO:0000313" key="8">
    <source>
        <dbReference type="Proteomes" id="UP001230156"/>
    </source>
</evidence>
<dbReference type="InterPro" id="IPR050319">
    <property type="entry name" value="ABC_transp_ATP-bind"/>
</dbReference>
<organism evidence="7 8">
    <name type="scientific">Dongia sedimenti</name>
    <dbReference type="NCBI Taxonomy" id="3064282"/>
    <lineage>
        <taxon>Bacteria</taxon>
        <taxon>Pseudomonadati</taxon>
        <taxon>Pseudomonadota</taxon>
        <taxon>Alphaproteobacteria</taxon>
        <taxon>Rhodospirillales</taxon>
        <taxon>Dongiaceae</taxon>
        <taxon>Dongia</taxon>
    </lineage>
</organism>
<sequence>MSAAPSLVVEDLVVEFAKPRSLADMVTGTHPPTVRAVDGVSLTVAAGQTLGLVGESGSGKSTIGKAILGLNRPARGSIRFEGKAFAERDPAGQAEFRRRVQMVFQDPYSSLNPRLRIGSAIAEVLRFHGIVPEQEIAGEVLRLLSLVGLPGAMVERRPRELSGGQRQRAGLARALAVRPTFLVLDEPVAALDVSIQAQVLNLLGDLRRELGLTMLFVAHELGVVRHMSDRLAVMYLGQIMESGPSDAVFRDPRHPYTRALLSAVPKMTTVKRQRAAVTQGEIPSPLNIPSGCRFRTRCPMAQPVCETVPPEVTVGPGHVARCHFAATPINP</sequence>
<keyword evidence="5 7" id="KW-0067">ATP-binding</keyword>
<dbReference type="SUPFAM" id="SSF52540">
    <property type="entry name" value="P-loop containing nucleoside triphosphate hydrolases"/>
    <property type="match status" value="1"/>
</dbReference>
<evidence type="ECO:0000256" key="4">
    <source>
        <dbReference type="ARBA" id="ARBA00022741"/>
    </source>
</evidence>
<dbReference type="GO" id="GO:0005524">
    <property type="term" value="F:ATP binding"/>
    <property type="evidence" value="ECO:0007669"/>
    <property type="project" value="UniProtKB-KW"/>
</dbReference>
<dbReference type="InterPro" id="IPR003439">
    <property type="entry name" value="ABC_transporter-like_ATP-bd"/>
</dbReference>
<gene>
    <name evidence="7" type="ORF">Q8A70_21880</name>
</gene>
<accession>A0ABU0YRK2</accession>
<dbReference type="InterPro" id="IPR013563">
    <property type="entry name" value="Oligopep_ABC_C"/>
</dbReference>
<evidence type="ECO:0000313" key="7">
    <source>
        <dbReference type="EMBL" id="MDQ7250355.1"/>
    </source>
</evidence>
<comment type="similarity">
    <text evidence="2">Belongs to the ABC transporter superfamily.</text>
</comment>